<dbReference type="Proteomes" id="UP000238348">
    <property type="component" value="Chromosome"/>
</dbReference>
<dbReference type="RefSeq" id="WP_104983904.1">
    <property type="nucleotide sequence ID" value="NZ_CP012673.1"/>
</dbReference>
<sequence>MAAARGVVDGARRAVVDEPRGPRGPHDARAPRKLRGAAVTLSLLTALAGLSLGGPARADLSDDAARLARMWSLSGARVTRLPPIFVEHGRARVVAVPAPPRAGVPAAVGGAGGAPAAPSGRGARSAGGAGAAAGGRGGQGTPEDECLTVAFLAPRVVEFTLEPEESAGDLSALEDLVDRLRGDDGESERRVPSVAGAAAITRCGSAREGLRRMVVDVLSPRGAFDVVVAASSGPPERVASILPERVFGPVAPRGDPGRPAEPGPLDPRIARAARRARAEGAARVVQTDLRASVVGTGQFSVKLAEGCHRLDLMAEVPTATVRRATDLDAEVREVGTGRLLDRDRSDAPDARLDFCLGEPATVEVPFLGGAGPVKVVLSDAMWPMPALVPGHFGARARGGLAAALRRRRAPEPRAQPIAEAVGAQGDTLVPVQVEPGRCYFAAAAAARGELRGLRLTAEIGDRAARDDAGERGEGAGVAFCSEIEESAAVRVSARGSAPVWVLAVWPMD</sequence>
<dbReference type="AlphaFoldDB" id="A0A2L0F1T0"/>
<evidence type="ECO:0000256" key="1">
    <source>
        <dbReference type="SAM" id="MobiDB-lite"/>
    </source>
</evidence>
<feature type="compositionally biased region" description="Low complexity" evidence="1">
    <location>
        <begin position="108"/>
        <end position="124"/>
    </location>
</feature>
<feature type="compositionally biased region" description="Basic and acidic residues" evidence="1">
    <location>
        <begin position="10"/>
        <end position="30"/>
    </location>
</feature>
<feature type="region of interest" description="Disordered" evidence="1">
    <location>
        <begin position="1"/>
        <end position="30"/>
    </location>
</feature>
<evidence type="ECO:0000313" key="3">
    <source>
        <dbReference type="Proteomes" id="UP000238348"/>
    </source>
</evidence>
<protein>
    <submittedName>
        <fullName evidence="2">Uncharacterized protein</fullName>
    </submittedName>
</protein>
<proteinExistence type="predicted"/>
<evidence type="ECO:0000313" key="2">
    <source>
        <dbReference type="EMBL" id="AUX45542.1"/>
    </source>
</evidence>
<organism evidence="2 3">
    <name type="scientific">Sorangium cellulosum</name>
    <name type="common">Polyangium cellulosum</name>
    <dbReference type="NCBI Taxonomy" id="56"/>
    <lineage>
        <taxon>Bacteria</taxon>
        <taxon>Pseudomonadati</taxon>
        <taxon>Myxococcota</taxon>
        <taxon>Polyangia</taxon>
        <taxon>Polyangiales</taxon>
        <taxon>Polyangiaceae</taxon>
        <taxon>Sorangium</taxon>
    </lineage>
</organism>
<dbReference type="EMBL" id="CP012673">
    <property type="protein sequence ID" value="AUX45542.1"/>
    <property type="molecule type" value="Genomic_DNA"/>
</dbReference>
<dbReference type="OrthoDB" id="5518254at2"/>
<feature type="compositionally biased region" description="Gly residues" evidence="1">
    <location>
        <begin position="125"/>
        <end position="140"/>
    </location>
</feature>
<reference evidence="2 3" key="1">
    <citation type="submission" date="2015-09" db="EMBL/GenBank/DDBJ databases">
        <title>Sorangium comparison.</title>
        <authorList>
            <person name="Zaburannyi N."/>
            <person name="Bunk B."/>
            <person name="Overmann J."/>
            <person name="Mueller R."/>
        </authorList>
    </citation>
    <scope>NUCLEOTIDE SEQUENCE [LARGE SCALE GENOMIC DNA]</scope>
    <source>
        <strain evidence="2 3">So ce26</strain>
    </source>
</reference>
<name>A0A2L0F1T0_SORCE</name>
<gene>
    <name evidence="2" type="ORF">SOCE26_070360</name>
</gene>
<accession>A0A2L0F1T0</accession>
<feature type="region of interest" description="Disordered" evidence="1">
    <location>
        <begin position="108"/>
        <end position="141"/>
    </location>
</feature>